<dbReference type="EMBL" id="JABSWW010000001">
    <property type="protein sequence ID" value="NRT88132.1"/>
    <property type="molecule type" value="Genomic_DNA"/>
</dbReference>
<dbReference type="AlphaFoldDB" id="A0AAX0AYZ6"/>
<name>A0AAX0AYZ6_CLOBE</name>
<comment type="caution">
    <text evidence="1">The sequence shown here is derived from an EMBL/GenBank/DDBJ whole genome shotgun (WGS) entry which is preliminary data.</text>
</comment>
<sequence>MEENLKIIQEILILTIKLDQSQNLAIEAEYHSASSKLTISVCSDRNTTFNDGLTRKWWVSVKNKELLETVLKELKSLENPIEDDDFLGN</sequence>
<proteinExistence type="predicted"/>
<gene>
    <name evidence="1" type="ORF">B0H41_001811</name>
</gene>
<evidence type="ECO:0000313" key="1">
    <source>
        <dbReference type="EMBL" id="NRT88132.1"/>
    </source>
</evidence>
<reference evidence="1" key="2">
    <citation type="journal article" date="2022" name="Nat. Biotechnol.">
        <title>Carbon-negative production of acetone and isopropanol by gas fermentation at industrial pilot scale.</title>
        <authorList>
            <person name="Liew F.E."/>
            <person name="Nogle R."/>
            <person name="Abdalla T."/>
            <person name="Rasor B.J."/>
            <person name="Canter C."/>
            <person name="Jensen R.O."/>
            <person name="Wang L."/>
            <person name="Strutz J."/>
            <person name="Chirania P."/>
            <person name="De Tissera S."/>
            <person name="Mueller A.P."/>
            <person name="Ruan Z."/>
            <person name="Gao A."/>
            <person name="Tran L."/>
            <person name="Engle N.L."/>
            <person name="Bromley J.C."/>
            <person name="Daniell J."/>
            <person name="Conrado R."/>
            <person name="Tschaplinski T.J."/>
            <person name="Giannone R.J."/>
            <person name="Hettich R.L."/>
            <person name="Karim A.S."/>
            <person name="Simpson S.D."/>
            <person name="Brown S.D."/>
            <person name="Leang C."/>
            <person name="Jewett M.C."/>
            <person name="Kopke M."/>
        </authorList>
    </citation>
    <scope>NUCLEOTIDE SEQUENCE</scope>
    <source>
        <strain evidence="1">DJ080</strain>
    </source>
</reference>
<protein>
    <submittedName>
        <fullName evidence="1">Uncharacterized protein</fullName>
    </submittedName>
</protein>
<dbReference type="RefSeq" id="WP_173710685.1">
    <property type="nucleotide sequence ID" value="NZ_JABSWW010000001.1"/>
</dbReference>
<organism evidence="1 2">
    <name type="scientific">Clostridium beijerinckii</name>
    <name type="common">Clostridium MP</name>
    <dbReference type="NCBI Taxonomy" id="1520"/>
    <lineage>
        <taxon>Bacteria</taxon>
        <taxon>Bacillati</taxon>
        <taxon>Bacillota</taxon>
        <taxon>Clostridia</taxon>
        <taxon>Eubacteriales</taxon>
        <taxon>Clostridiaceae</taxon>
        <taxon>Clostridium</taxon>
    </lineage>
</organism>
<evidence type="ECO:0000313" key="2">
    <source>
        <dbReference type="Proteomes" id="UP001193748"/>
    </source>
</evidence>
<reference evidence="1" key="1">
    <citation type="submission" date="2020-05" db="EMBL/GenBank/DDBJ databases">
        <authorList>
            <person name="Brown S."/>
            <person name="Huntemann M."/>
            <person name="Clum A."/>
            <person name="Spunde A."/>
            <person name="Palaniappan K."/>
            <person name="Ritter S."/>
            <person name="Mikhailova N."/>
            <person name="Chen I.-M."/>
            <person name="Stamatis D."/>
            <person name="Reddy T."/>
            <person name="O'Malley R."/>
            <person name="Daum C."/>
            <person name="Shapiro N."/>
            <person name="Ivanova N."/>
            <person name="Kyrpides N."/>
            <person name="Woyke T."/>
        </authorList>
    </citation>
    <scope>NUCLEOTIDE SEQUENCE</scope>
    <source>
        <strain evidence="1">DJ080</strain>
    </source>
</reference>
<accession>A0AAX0AYZ6</accession>
<dbReference type="Proteomes" id="UP001193748">
    <property type="component" value="Unassembled WGS sequence"/>
</dbReference>